<protein>
    <submittedName>
        <fullName evidence="3">CPG4 domain-containing protein</fullName>
    </submittedName>
</protein>
<keyword evidence="1" id="KW-0812">Transmembrane</keyword>
<reference evidence="3" key="2">
    <citation type="submission" date="2020-10" db="UniProtKB">
        <authorList>
            <consortium name="WormBaseParasite"/>
        </authorList>
    </citation>
    <scope>IDENTIFICATION</scope>
</reference>
<keyword evidence="1" id="KW-1133">Transmembrane helix</keyword>
<proteinExistence type="predicted"/>
<dbReference type="Proteomes" id="UP000492821">
    <property type="component" value="Unassembled WGS sequence"/>
</dbReference>
<keyword evidence="2" id="KW-1185">Reference proteome</keyword>
<sequence>MKIRLPSKQNLLLVDPPKDVYIFTFDIFQSLMHLLRLDLIFVFNVLAGFAVVYAAPAPGPSALNTVFQNNTCALKCTVPATEHGHELNLLKNANLEHFFENHETVCGIINTAKKCVEDCGLKGENPFALKALTAHCSPILAKEVVILKKCLKENDKSINQHCTNLCGDHKAAYAQVRVLAESLVTEGHSPDTLHPLLAKTDKACGIFKCMTRCNVDTVTADCGVELGDSLRGLIQTVLDAQREDLDRLNITTSVAHTSPPQCNYLYRPEVMFNTSSDHSHGARAPVHHEVAECANQSELLKKVLERLAHVEALLEKRGKE</sequence>
<evidence type="ECO:0000256" key="1">
    <source>
        <dbReference type="SAM" id="Phobius"/>
    </source>
</evidence>
<evidence type="ECO:0000313" key="3">
    <source>
        <dbReference type="WBParaSite" id="Pan_g3843.t1"/>
    </source>
</evidence>
<dbReference type="AlphaFoldDB" id="A0A7E4VVN5"/>
<name>A0A7E4VVN5_PANRE</name>
<dbReference type="WBParaSite" id="Pan_g3843.t1">
    <property type="protein sequence ID" value="Pan_g3843.t1"/>
    <property type="gene ID" value="Pan_g3843"/>
</dbReference>
<accession>A0A7E4VVN5</accession>
<organism evidence="2 3">
    <name type="scientific">Panagrellus redivivus</name>
    <name type="common">Microworm</name>
    <dbReference type="NCBI Taxonomy" id="6233"/>
    <lineage>
        <taxon>Eukaryota</taxon>
        <taxon>Metazoa</taxon>
        <taxon>Ecdysozoa</taxon>
        <taxon>Nematoda</taxon>
        <taxon>Chromadorea</taxon>
        <taxon>Rhabditida</taxon>
        <taxon>Tylenchina</taxon>
        <taxon>Panagrolaimomorpha</taxon>
        <taxon>Panagrolaimoidea</taxon>
        <taxon>Panagrolaimidae</taxon>
        <taxon>Panagrellus</taxon>
    </lineage>
</organism>
<keyword evidence="1" id="KW-0472">Membrane</keyword>
<feature type="transmembrane region" description="Helical" evidence="1">
    <location>
        <begin position="37"/>
        <end position="55"/>
    </location>
</feature>
<evidence type="ECO:0000313" key="2">
    <source>
        <dbReference type="Proteomes" id="UP000492821"/>
    </source>
</evidence>
<reference evidence="2" key="1">
    <citation type="journal article" date="2013" name="Genetics">
        <title>The draft genome and transcriptome of Panagrellus redivivus are shaped by the harsh demands of a free-living lifestyle.</title>
        <authorList>
            <person name="Srinivasan J."/>
            <person name="Dillman A.R."/>
            <person name="Macchietto M.G."/>
            <person name="Heikkinen L."/>
            <person name="Lakso M."/>
            <person name="Fracchia K.M."/>
            <person name="Antoshechkin I."/>
            <person name="Mortazavi A."/>
            <person name="Wong G."/>
            <person name="Sternberg P.W."/>
        </authorList>
    </citation>
    <scope>NUCLEOTIDE SEQUENCE [LARGE SCALE GENOMIC DNA]</scope>
    <source>
        <strain evidence="2">MT8872</strain>
    </source>
</reference>